<evidence type="ECO:0000256" key="3">
    <source>
        <dbReference type="PIRSR" id="PIRSR601559-50"/>
    </source>
</evidence>
<feature type="binding site" evidence="4">
    <location>
        <position position="27"/>
    </location>
    <ligand>
        <name>Zn(2+)</name>
        <dbReference type="ChEBI" id="CHEBI:29105"/>
        <label>1</label>
    </ligand>
</feature>
<keyword evidence="1 4" id="KW-0479">Metal-binding</keyword>
<dbReference type="GO" id="GO:0008270">
    <property type="term" value="F:zinc ion binding"/>
    <property type="evidence" value="ECO:0007669"/>
    <property type="project" value="InterPro"/>
</dbReference>
<protein>
    <submittedName>
        <fullName evidence="6">Phosphotriesterase-related protein</fullName>
    </submittedName>
</protein>
<comment type="caution">
    <text evidence="6">The sequence shown here is derived from an EMBL/GenBank/DDBJ whole genome shotgun (WGS) entry which is preliminary data.</text>
</comment>
<evidence type="ECO:0000313" key="7">
    <source>
        <dbReference type="Proteomes" id="UP000320781"/>
    </source>
</evidence>
<evidence type="ECO:0000256" key="1">
    <source>
        <dbReference type="ARBA" id="ARBA00022723"/>
    </source>
</evidence>
<feature type="binding site" evidence="4">
    <location>
        <position position="258"/>
    </location>
    <ligand>
        <name>Zn(2+)</name>
        <dbReference type="ChEBI" id="CHEBI:29105"/>
        <label>1</label>
    </ligand>
</feature>
<sequence length="315" mass="35423">MEEALAEMVQTVLGRVKAEDLGVVYAHEHLIAKPPDWVVKEDDLELDSAEKAFQELKYFQMAGGKTVVEMTTKDYGRDIQTLHQVATRFSGHIIVPTGFLREYYFSPLVKDRSVNDLAEEMTKEIIQGIEGTAIKAGVIKAGSGLNHISSLEKKVFKAAARAHLKTGAPISTHTQAGTMALDQLDILMGEGVSPKSIILGHLDRRLDWNYHKKIAGSGAYLLYDQISKEKYWPDSTRIEFILRLIKEGHGSQILLSGDFGRKSYWVSYGGGPGFTYILWRFIPWLKSEGVKDGEIYRILQDNPRKAFRFSSISRK</sequence>
<feature type="binding site" description="via carbamate group" evidence="4">
    <location>
        <position position="140"/>
    </location>
    <ligand>
        <name>Zn(2+)</name>
        <dbReference type="ChEBI" id="CHEBI:29105"/>
        <label>2</label>
    </ligand>
</feature>
<dbReference type="GO" id="GO:0016787">
    <property type="term" value="F:hydrolase activity"/>
    <property type="evidence" value="ECO:0007669"/>
    <property type="project" value="UniProtKB-KW"/>
</dbReference>
<dbReference type="AlphaFoldDB" id="A0A523QK37"/>
<comment type="cofactor">
    <cofactor evidence="4">
        <name>a divalent metal cation</name>
        <dbReference type="ChEBI" id="CHEBI:60240"/>
    </cofactor>
    <text evidence="4">Binds 2 divalent metal cations per subunit.</text>
</comment>
<dbReference type="SUPFAM" id="SSF51556">
    <property type="entry name" value="Metallo-dependent hydrolases"/>
    <property type="match status" value="1"/>
</dbReference>
<organism evidence="6 7">
    <name type="scientific">Aerophobetes bacterium</name>
    <dbReference type="NCBI Taxonomy" id="2030807"/>
    <lineage>
        <taxon>Bacteria</taxon>
        <taxon>Candidatus Aerophobota</taxon>
    </lineage>
</organism>
<dbReference type="PIRSF" id="PIRSF016839">
    <property type="entry name" value="PhP"/>
    <property type="match status" value="1"/>
</dbReference>
<feature type="binding site" description="via carbamate group" evidence="4">
    <location>
        <position position="140"/>
    </location>
    <ligand>
        <name>Zn(2+)</name>
        <dbReference type="ChEBI" id="CHEBI:29105"/>
        <label>1</label>
    </ligand>
</feature>
<gene>
    <name evidence="6" type="ORF">E3J95_02865</name>
</gene>
<dbReference type="Pfam" id="PF02126">
    <property type="entry name" value="PTE"/>
    <property type="match status" value="1"/>
</dbReference>
<name>A0A523QK37_UNCAE</name>
<evidence type="ECO:0000313" key="6">
    <source>
        <dbReference type="EMBL" id="TES86064.1"/>
    </source>
</evidence>
<dbReference type="Proteomes" id="UP000320781">
    <property type="component" value="Unassembled WGS sequence"/>
</dbReference>
<proteinExistence type="inferred from homology"/>
<feature type="binding site" evidence="4">
    <location>
        <position position="29"/>
    </location>
    <ligand>
        <name>Zn(2+)</name>
        <dbReference type="ChEBI" id="CHEBI:29105"/>
        <label>1</label>
    </ligand>
</feature>
<dbReference type="InterPro" id="IPR001559">
    <property type="entry name" value="Phosphotriesterase"/>
</dbReference>
<dbReference type="InterPro" id="IPR032466">
    <property type="entry name" value="Metal_Hydrolase"/>
</dbReference>
<feature type="binding site" evidence="4">
    <location>
        <position position="173"/>
    </location>
    <ligand>
        <name>Zn(2+)</name>
        <dbReference type="ChEBI" id="CHEBI:29105"/>
        <label>2</label>
    </ligand>
</feature>
<comment type="similarity">
    <text evidence="5">Belongs to the metallo-dependent hydrolases superfamily. Phosphotriesterase family.</text>
</comment>
<evidence type="ECO:0000256" key="4">
    <source>
        <dbReference type="PIRSR" id="PIRSR601559-51"/>
    </source>
</evidence>
<dbReference type="PROSITE" id="PS51347">
    <property type="entry name" value="PHOSPHOTRIESTERASE_2"/>
    <property type="match status" value="1"/>
</dbReference>
<dbReference type="PANTHER" id="PTHR10819">
    <property type="entry name" value="PHOSPHOTRIESTERASE-RELATED"/>
    <property type="match status" value="1"/>
</dbReference>
<dbReference type="Gene3D" id="3.20.20.140">
    <property type="entry name" value="Metal-dependent hydrolases"/>
    <property type="match status" value="1"/>
</dbReference>
<feature type="binding site" evidence="4">
    <location>
        <position position="201"/>
    </location>
    <ligand>
        <name>Zn(2+)</name>
        <dbReference type="ChEBI" id="CHEBI:29105"/>
        <label>2</label>
    </ligand>
</feature>
<feature type="modified residue" description="N6-carboxylysine" evidence="3 5">
    <location>
        <position position="140"/>
    </location>
</feature>
<dbReference type="CDD" id="cd00530">
    <property type="entry name" value="PTE"/>
    <property type="match status" value="1"/>
</dbReference>
<accession>A0A523QK37</accession>
<evidence type="ECO:0000256" key="5">
    <source>
        <dbReference type="PROSITE-ProRule" id="PRU00679"/>
    </source>
</evidence>
<reference evidence="6 7" key="1">
    <citation type="submission" date="2019-03" db="EMBL/GenBank/DDBJ databases">
        <title>Metabolic potential of uncultured bacteria and archaea associated with petroleum seepage in deep-sea sediments.</title>
        <authorList>
            <person name="Dong X."/>
            <person name="Hubert C."/>
        </authorList>
    </citation>
    <scope>NUCLEOTIDE SEQUENCE [LARGE SCALE GENOMIC DNA]</scope>
    <source>
        <strain evidence="6">E44_bin92</strain>
    </source>
</reference>
<evidence type="ECO:0000256" key="2">
    <source>
        <dbReference type="ARBA" id="ARBA00022801"/>
    </source>
</evidence>
<keyword evidence="2" id="KW-0378">Hydrolase</keyword>
<dbReference type="EMBL" id="SOKU01000136">
    <property type="protein sequence ID" value="TES86064.1"/>
    <property type="molecule type" value="Genomic_DNA"/>
</dbReference>
<dbReference type="PANTHER" id="PTHR10819:SF3">
    <property type="entry name" value="PHOSPHOTRIESTERASE-RELATED PROTEIN"/>
    <property type="match status" value="1"/>
</dbReference>